<accession>A0A251NYS0</accession>
<sequence length="168" mass="18466">MLRVLLVNGPPNELDSHLSRLLLLPSTDTGLKKGKKETFIKKDEERDSKLKASMACLVSMTLSVPLSASHWFTKEIAPRKSVFVGLSSLPTSGTAAKPSASCRTNTGISSLNRSCQDHLLIPSKPHFERMYCCLNVDSCSYMIISGYWVGPDIDDGWGYVEAFVNPIT</sequence>
<proteinExistence type="predicted"/>
<evidence type="ECO:0000313" key="1">
    <source>
        <dbReference type="EMBL" id="ONI04474.1"/>
    </source>
</evidence>
<dbReference type="eggNOG" id="ENOG502S9DT">
    <property type="taxonomic scope" value="Eukaryota"/>
</dbReference>
<gene>
    <name evidence="1" type="ORF">PRUPE_6G323500</name>
</gene>
<protein>
    <submittedName>
        <fullName evidence="1">Uncharacterized protein</fullName>
    </submittedName>
</protein>
<reference evidence="1 2" key="1">
    <citation type="journal article" date="2013" name="Nat. Genet.">
        <title>The high-quality draft genome of peach (Prunus persica) identifies unique patterns of genetic diversity, domestication and genome evolution.</title>
        <authorList>
            <consortium name="International Peach Genome Initiative"/>
            <person name="Verde I."/>
            <person name="Abbott A.G."/>
            <person name="Scalabrin S."/>
            <person name="Jung S."/>
            <person name="Shu S."/>
            <person name="Marroni F."/>
            <person name="Zhebentyayeva T."/>
            <person name="Dettori M.T."/>
            <person name="Grimwood J."/>
            <person name="Cattonaro F."/>
            <person name="Zuccolo A."/>
            <person name="Rossini L."/>
            <person name="Jenkins J."/>
            <person name="Vendramin E."/>
            <person name="Meisel L.A."/>
            <person name="Decroocq V."/>
            <person name="Sosinski B."/>
            <person name="Prochnik S."/>
            <person name="Mitros T."/>
            <person name="Policriti A."/>
            <person name="Cipriani G."/>
            <person name="Dondini L."/>
            <person name="Ficklin S."/>
            <person name="Goodstein D.M."/>
            <person name="Xuan P."/>
            <person name="Del Fabbro C."/>
            <person name="Aramini V."/>
            <person name="Copetti D."/>
            <person name="Gonzalez S."/>
            <person name="Horner D.S."/>
            <person name="Falchi R."/>
            <person name="Lucas S."/>
            <person name="Mica E."/>
            <person name="Maldonado J."/>
            <person name="Lazzari B."/>
            <person name="Bielenberg D."/>
            <person name="Pirona R."/>
            <person name="Miculan M."/>
            <person name="Barakat A."/>
            <person name="Testolin R."/>
            <person name="Stella A."/>
            <person name="Tartarini S."/>
            <person name="Tonutti P."/>
            <person name="Arus P."/>
            <person name="Orellana A."/>
            <person name="Wells C."/>
            <person name="Main D."/>
            <person name="Vizzotto G."/>
            <person name="Silva H."/>
            <person name="Salamini F."/>
            <person name="Schmutz J."/>
            <person name="Morgante M."/>
            <person name="Rokhsar D.S."/>
        </authorList>
    </citation>
    <scope>NUCLEOTIDE SEQUENCE [LARGE SCALE GENOMIC DNA]</scope>
    <source>
        <strain evidence="2">cv. Nemared</strain>
    </source>
</reference>
<organism evidence="1 2">
    <name type="scientific">Prunus persica</name>
    <name type="common">Peach</name>
    <name type="synonym">Amygdalus persica</name>
    <dbReference type="NCBI Taxonomy" id="3760"/>
    <lineage>
        <taxon>Eukaryota</taxon>
        <taxon>Viridiplantae</taxon>
        <taxon>Streptophyta</taxon>
        <taxon>Embryophyta</taxon>
        <taxon>Tracheophyta</taxon>
        <taxon>Spermatophyta</taxon>
        <taxon>Magnoliopsida</taxon>
        <taxon>eudicotyledons</taxon>
        <taxon>Gunneridae</taxon>
        <taxon>Pentapetalae</taxon>
        <taxon>rosids</taxon>
        <taxon>fabids</taxon>
        <taxon>Rosales</taxon>
        <taxon>Rosaceae</taxon>
        <taxon>Amygdaloideae</taxon>
        <taxon>Amygdaleae</taxon>
        <taxon>Prunus</taxon>
    </lineage>
</organism>
<dbReference type="AlphaFoldDB" id="A0A251NYS0"/>
<name>A0A251NYS0_PRUPE</name>
<dbReference type="STRING" id="3760.A0A251NYS0"/>
<evidence type="ECO:0000313" key="2">
    <source>
        <dbReference type="Proteomes" id="UP000006882"/>
    </source>
</evidence>
<dbReference type="Proteomes" id="UP000006882">
    <property type="component" value="Chromosome G6"/>
</dbReference>
<dbReference type="Gramene" id="ONI04474">
    <property type="protein sequence ID" value="ONI04474"/>
    <property type="gene ID" value="PRUPE_6G323500"/>
</dbReference>
<dbReference type="EMBL" id="CM007656">
    <property type="protein sequence ID" value="ONI04474.1"/>
    <property type="molecule type" value="Genomic_DNA"/>
</dbReference>
<keyword evidence="2" id="KW-1185">Reference proteome</keyword>